<reference evidence="1 2" key="1">
    <citation type="journal article" date="2018" name="Nat. Genet.">
        <title>The Rosa genome provides new insights in the design of modern roses.</title>
        <authorList>
            <person name="Bendahmane M."/>
        </authorList>
    </citation>
    <scope>NUCLEOTIDE SEQUENCE [LARGE SCALE GENOMIC DNA]</scope>
    <source>
        <strain evidence="2">cv. Old Blush</strain>
    </source>
</reference>
<keyword evidence="2" id="KW-1185">Reference proteome</keyword>
<gene>
    <name evidence="1" type="ORF">RchiOBHm_Chr5g0026451</name>
</gene>
<evidence type="ECO:0000313" key="2">
    <source>
        <dbReference type="Proteomes" id="UP000238479"/>
    </source>
</evidence>
<comment type="caution">
    <text evidence="1">The sequence shown here is derived from an EMBL/GenBank/DDBJ whole genome shotgun (WGS) entry which is preliminary data.</text>
</comment>
<protein>
    <submittedName>
        <fullName evidence="1">Uncharacterized protein</fullName>
    </submittedName>
</protein>
<organism evidence="1 2">
    <name type="scientific">Rosa chinensis</name>
    <name type="common">China rose</name>
    <dbReference type="NCBI Taxonomy" id="74649"/>
    <lineage>
        <taxon>Eukaryota</taxon>
        <taxon>Viridiplantae</taxon>
        <taxon>Streptophyta</taxon>
        <taxon>Embryophyta</taxon>
        <taxon>Tracheophyta</taxon>
        <taxon>Spermatophyta</taxon>
        <taxon>Magnoliopsida</taxon>
        <taxon>eudicotyledons</taxon>
        <taxon>Gunneridae</taxon>
        <taxon>Pentapetalae</taxon>
        <taxon>rosids</taxon>
        <taxon>fabids</taxon>
        <taxon>Rosales</taxon>
        <taxon>Rosaceae</taxon>
        <taxon>Rosoideae</taxon>
        <taxon>Rosoideae incertae sedis</taxon>
        <taxon>Rosa</taxon>
    </lineage>
</organism>
<accession>A0A2P6Q8U0</accession>
<sequence length="92" mass="10354">MFCTVDIGYVLFIFGSFSKDETKSLLLKQSPGKPSPMKGEMPVESNVLQFGSIDFVTDKSLVELNGESKFFERAEQIAVSNNKHNEDCKSRR</sequence>
<proteinExistence type="predicted"/>
<dbReference type="EMBL" id="PDCK01000043">
    <property type="protein sequence ID" value="PRQ30603.1"/>
    <property type="molecule type" value="Genomic_DNA"/>
</dbReference>
<dbReference type="Gramene" id="PRQ30603">
    <property type="protein sequence ID" value="PRQ30603"/>
    <property type="gene ID" value="RchiOBHm_Chr5g0026451"/>
</dbReference>
<dbReference type="Proteomes" id="UP000238479">
    <property type="component" value="Chromosome 5"/>
</dbReference>
<evidence type="ECO:0000313" key="1">
    <source>
        <dbReference type="EMBL" id="PRQ30603.1"/>
    </source>
</evidence>
<name>A0A2P6Q8U0_ROSCH</name>
<dbReference type="AlphaFoldDB" id="A0A2P6Q8U0"/>